<evidence type="ECO:0000313" key="3">
    <source>
        <dbReference type="Proteomes" id="UP000646827"/>
    </source>
</evidence>
<evidence type="ECO:0000313" key="2">
    <source>
        <dbReference type="EMBL" id="KAG2220134.1"/>
    </source>
</evidence>
<keyword evidence="3" id="KW-1185">Reference proteome</keyword>
<dbReference type="AlphaFoldDB" id="A0A8H7VMK5"/>
<dbReference type="CDD" id="cd00077">
    <property type="entry name" value="HDc"/>
    <property type="match status" value="1"/>
</dbReference>
<dbReference type="InterPro" id="IPR003607">
    <property type="entry name" value="HD/PDEase_dom"/>
</dbReference>
<dbReference type="SUPFAM" id="SSF109604">
    <property type="entry name" value="HD-domain/PDEase-like"/>
    <property type="match status" value="1"/>
</dbReference>
<dbReference type="Gene3D" id="1.10.472.50">
    <property type="entry name" value="HD-domain/PDEase-like"/>
    <property type="match status" value="1"/>
</dbReference>
<feature type="domain" description="HD/PDEase" evidence="1">
    <location>
        <begin position="20"/>
        <end position="146"/>
    </location>
</feature>
<dbReference type="PANTHER" id="PTHR33594">
    <property type="entry name" value="SUPERFAMILY HYDROLASE, PUTATIVE (AFU_ORTHOLOGUE AFUA_1G03035)-RELATED"/>
    <property type="match status" value="1"/>
</dbReference>
<dbReference type="Pfam" id="PF01966">
    <property type="entry name" value="HD"/>
    <property type="match status" value="1"/>
</dbReference>
<dbReference type="SMART" id="SM00471">
    <property type="entry name" value="HDc"/>
    <property type="match status" value="1"/>
</dbReference>
<comment type="caution">
    <text evidence="2">The sequence shown here is derived from an EMBL/GenBank/DDBJ whole genome shotgun (WGS) entry which is preliminary data.</text>
</comment>
<dbReference type="EMBL" id="JAEPRB010000151">
    <property type="protein sequence ID" value="KAG2220134.1"/>
    <property type="molecule type" value="Genomic_DNA"/>
</dbReference>
<dbReference type="Proteomes" id="UP000646827">
    <property type="component" value="Unassembled WGS sequence"/>
</dbReference>
<reference evidence="2 3" key="1">
    <citation type="submission" date="2020-12" db="EMBL/GenBank/DDBJ databases">
        <title>Metabolic potential, ecology and presence of endohyphal bacteria is reflected in genomic diversity of Mucoromycotina.</title>
        <authorList>
            <person name="Muszewska A."/>
            <person name="Okrasinska A."/>
            <person name="Steczkiewicz K."/>
            <person name="Drgas O."/>
            <person name="Orlowska M."/>
            <person name="Perlinska-Lenart U."/>
            <person name="Aleksandrzak-Piekarczyk T."/>
            <person name="Szatraj K."/>
            <person name="Zielenkiewicz U."/>
            <person name="Pilsyk S."/>
            <person name="Malc E."/>
            <person name="Mieczkowski P."/>
            <person name="Kruszewska J.S."/>
            <person name="Biernat P."/>
            <person name="Pawlowska J."/>
        </authorList>
    </citation>
    <scope>NUCLEOTIDE SEQUENCE [LARGE SCALE GENOMIC DNA]</scope>
    <source>
        <strain evidence="2 3">CBS 142.35</strain>
    </source>
</reference>
<gene>
    <name evidence="2" type="ORF">INT45_006162</name>
</gene>
<dbReference type="OrthoDB" id="16547at2759"/>
<dbReference type="PANTHER" id="PTHR33594:SF1">
    <property type="entry name" value="HD_PDEASE DOMAIN-CONTAINING PROTEIN"/>
    <property type="match status" value="1"/>
</dbReference>
<sequence>MTDIIEITRSMVAIYMSRFDPSHDINHVDRVCRLALRLAEQDALKDKVDLTVIKLAALCHDIGDRKYVTSPEKEEHVEQFLIKNGYDTEKSALVKKIVDNIGYSKELGWSKDDPDATWRDSCLELHAVQDADKLDAIGAFGVMRCAAYSGAKNIALHIPELDPVLHMTQKEYTNQKNGTAVNHFHEKLFRLSSMMRTPVGKEMAKKRDQFMHTFIAQIEDEEKAIY</sequence>
<dbReference type="InterPro" id="IPR006674">
    <property type="entry name" value="HD_domain"/>
</dbReference>
<dbReference type="Gene3D" id="1.20.58.1910">
    <property type="match status" value="1"/>
</dbReference>
<accession>A0A8H7VMK5</accession>
<name>A0A8H7VMK5_9FUNG</name>
<proteinExistence type="predicted"/>
<protein>
    <recommendedName>
        <fullName evidence="1">HD/PDEase domain-containing protein</fullName>
    </recommendedName>
</protein>
<evidence type="ECO:0000259" key="1">
    <source>
        <dbReference type="SMART" id="SM00471"/>
    </source>
</evidence>
<organism evidence="2 3">
    <name type="scientific">Circinella minor</name>
    <dbReference type="NCBI Taxonomy" id="1195481"/>
    <lineage>
        <taxon>Eukaryota</taxon>
        <taxon>Fungi</taxon>
        <taxon>Fungi incertae sedis</taxon>
        <taxon>Mucoromycota</taxon>
        <taxon>Mucoromycotina</taxon>
        <taxon>Mucoromycetes</taxon>
        <taxon>Mucorales</taxon>
        <taxon>Lichtheimiaceae</taxon>
        <taxon>Circinella</taxon>
    </lineage>
</organism>